<dbReference type="PRINTS" id="PR00080">
    <property type="entry name" value="SDRFAMILY"/>
</dbReference>
<proteinExistence type="inferred from homology"/>
<organism evidence="4 5">
    <name type="scientific">Parvularcula maris</name>
    <dbReference type="NCBI Taxonomy" id="2965077"/>
    <lineage>
        <taxon>Bacteria</taxon>
        <taxon>Pseudomonadati</taxon>
        <taxon>Pseudomonadota</taxon>
        <taxon>Alphaproteobacteria</taxon>
        <taxon>Parvularculales</taxon>
        <taxon>Parvularculaceae</taxon>
        <taxon>Parvularcula</taxon>
    </lineage>
</organism>
<evidence type="ECO:0000313" key="5">
    <source>
        <dbReference type="Proteomes" id="UP001142610"/>
    </source>
</evidence>
<dbReference type="FunFam" id="3.40.50.720:FF:000374">
    <property type="entry name" value="3-oxoacyl-(Acyl-carrier-protein) reductase"/>
    <property type="match status" value="1"/>
</dbReference>
<dbReference type="EMBL" id="JANIBC010000002">
    <property type="protein sequence ID" value="MCQ8184734.1"/>
    <property type="molecule type" value="Genomic_DNA"/>
</dbReference>
<evidence type="ECO:0000256" key="2">
    <source>
        <dbReference type="ARBA" id="ARBA00022857"/>
    </source>
</evidence>
<dbReference type="SUPFAM" id="SSF51735">
    <property type="entry name" value="NAD(P)-binding Rossmann-fold domains"/>
    <property type="match status" value="1"/>
</dbReference>
<comment type="caution">
    <text evidence="4">The sequence shown here is derived from an EMBL/GenBank/DDBJ whole genome shotgun (WGS) entry which is preliminary data.</text>
</comment>
<gene>
    <name evidence="4" type="ORF">NOG11_04970</name>
</gene>
<protein>
    <submittedName>
        <fullName evidence="4">SDR family oxidoreductase</fullName>
    </submittedName>
</protein>
<dbReference type="PRINTS" id="PR00081">
    <property type="entry name" value="GDHRDH"/>
</dbReference>
<reference evidence="4" key="1">
    <citation type="submission" date="2022-07" db="EMBL/GenBank/DDBJ databases">
        <title>Parvularcula maris sp. nov., an algicidal bacterium isolated from seawater.</title>
        <authorList>
            <person name="Li F."/>
        </authorList>
    </citation>
    <scope>NUCLEOTIDE SEQUENCE</scope>
    <source>
        <strain evidence="4">BGMRC 0090</strain>
    </source>
</reference>
<dbReference type="InterPro" id="IPR002347">
    <property type="entry name" value="SDR_fam"/>
</dbReference>
<dbReference type="PANTHER" id="PTHR43639:SF1">
    <property type="entry name" value="SHORT-CHAIN DEHYDROGENASE_REDUCTASE FAMILY PROTEIN"/>
    <property type="match status" value="1"/>
</dbReference>
<accession>A0A9X2L877</accession>
<dbReference type="AlphaFoldDB" id="A0A9X2L877"/>
<evidence type="ECO:0000256" key="3">
    <source>
        <dbReference type="ARBA" id="ARBA00023002"/>
    </source>
</evidence>
<evidence type="ECO:0000313" key="4">
    <source>
        <dbReference type="EMBL" id="MCQ8184734.1"/>
    </source>
</evidence>
<comment type="similarity">
    <text evidence="1">Belongs to the short-chain dehydrogenases/reductases (SDR) family.</text>
</comment>
<dbReference type="Gene3D" id="3.40.50.720">
    <property type="entry name" value="NAD(P)-binding Rossmann-like Domain"/>
    <property type="match status" value="1"/>
</dbReference>
<dbReference type="RefSeq" id="WP_256618582.1">
    <property type="nucleotide sequence ID" value="NZ_JANIBC010000002.1"/>
</dbReference>
<dbReference type="GO" id="GO:0016491">
    <property type="term" value="F:oxidoreductase activity"/>
    <property type="evidence" value="ECO:0007669"/>
    <property type="project" value="UniProtKB-KW"/>
</dbReference>
<dbReference type="PANTHER" id="PTHR43639">
    <property type="entry name" value="OXIDOREDUCTASE, SHORT-CHAIN DEHYDROGENASE/REDUCTASE FAMILY (AFU_ORTHOLOGUE AFUA_5G02870)"/>
    <property type="match status" value="1"/>
</dbReference>
<sequence>MTNLNGKIALITGGSRSLGRNAAQHLANKGADIIITYVRNEEAAAETVRDLEARGVRAAALQVDLEGSASIASFTEQFKHQLNEWSAERFDILVNNAGITSEHPFGQIPEAELDRLYDTNYKSLVLLTQALEPLINDDGRIITMGTGLTRVTFAPMVVYAGMKAAVETFTRYLAQDLGKRGITVNAVAPGGIDNDFNADRFEKMPQMKGILAENTALGRIGRTEDIGPITAFLASDEAGWITGQRIEASGGFKL</sequence>
<dbReference type="Proteomes" id="UP001142610">
    <property type="component" value="Unassembled WGS sequence"/>
</dbReference>
<dbReference type="Pfam" id="PF13561">
    <property type="entry name" value="adh_short_C2"/>
    <property type="match status" value="1"/>
</dbReference>
<keyword evidence="3" id="KW-0560">Oxidoreductase</keyword>
<keyword evidence="2" id="KW-0521">NADP</keyword>
<name>A0A9X2L877_9PROT</name>
<evidence type="ECO:0000256" key="1">
    <source>
        <dbReference type="ARBA" id="ARBA00006484"/>
    </source>
</evidence>
<dbReference type="InterPro" id="IPR036291">
    <property type="entry name" value="NAD(P)-bd_dom_sf"/>
</dbReference>
<keyword evidence="5" id="KW-1185">Reference proteome</keyword>